<proteinExistence type="predicted"/>
<gene>
    <name evidence="2" type="primary">rimI</name>
    <name evidence="2" type="ORF">NCTC3166_01364</name>
</gene>
<dbReference type="AlphaFoldDB" id="A0A447Z5I2"/>
<dbReference type="PANTHER" id="PTHR48094:SF12">
    <property type="entry name" value="PARKINSON DISEASE PROTEIN 7 HOMOLOG"/>
    <property type="match status" value="1"/>
</dbReference>
<dbReference type="InterPro" id="IPR006287">
    <property type="entry name" value="DJ-1"/>
</dbReference>
<accession>A0A447Z5I2</accession>
<dbReference type="CDD" id="cd03135">
    <property type="entry name" value="GATase1_DJ-1"/>
    <property type="match status" value="1"/>
</dbReference>
<keyword evidence="3" id="KW-1185">Reference proteome</keyword>
<dbReference type="PANTHER" id="PTHR48094">
    <property type="entry name" value="PROTEIN/NUCLEIC ACID DEGLYCASE DJ-1-RELATED"/>
    <property type="match status" value="1"/>
</dbReference>
<evidence type="ECO:0000313" key="2">
    <source>
        <dbReference type="EMBL" id="VED67537.1"/>
    </source>
</evidence>
<keyword evidence="2" id="KW-0012">Acyltransferase</keyword>
<reference evidence="2 3" key="1">
    <citation type="submission" date="2018-12" db="EMBL/GenBank/DDBJ databases">
        <authorList>
            <consortium name="Pathogen Informatics"/>
        </authorList>
    </citation>
    <scope>NUCLEOTIDE SEQUENCE [LARGE SCALE GENOMIC DNA]</scope>
    <source>
        <strain evidence="2 3">NCTC3166</strain>
    </source>
</reference>
<dbReference type="InterPro" id="IPR050325">
    <property type="entry name" value="Prot/Nucl_acid_deglycase"/>
</dbReference>
<dbReference type="Gene3D" id="3.40.50.880">
    <property type="match status" value="1"/>
</dbReference>
<dbReference type="EMBL" id="LR134266">
    <property type="protein sequence ID" value="VED67537.1"/>
    <property type="molecule type" value="Genomic_DNA"/>
</dbReference>
<feature type="domain" description="DJ-1/PfpI" evidence="1">
    <location>
        <begin position="3"/>
        <end position="161"/>
    </location>
</feature>
<name>A0A447Z5I2_9STRE</name>
<sequence length="185" mass="19669">MSKVAVMLASGFEEIEALTVVDVLRRAAIECQMVGFDPEVTGSHGITVKVDEIWSGSLDHFDGIVLPGGMPGAANLRDHEGLIQSLKEAHEQGKSLAAICAAPIVLDRAGVLDEKHYTCYDGFEKEIATGHYVKEAVVQDGHILTSRGPATALAFSYALVNHFGGDAAKLRAGMLYQDVFGTSAP</sequence>
<protein>
    <submittedName>
        <fullName evidence="2">Ribosomal-protein-alanine acetyltransferase</fullName>
        <ecNumber evidence="2">2.3.1.128</ecNumber>
    </submittedName>
</protein>
<evidence type="ECO:0000313" key="3">
    <source>
        <dbReference type="Proteomes" id="UP000270025"/>
    </source>
</evidence>
<dbReference type="InterPro" id="IPR029062">
    <property type="entry name" value="Class_I_gatase-like"/>
</dbReference>
<dbReference type="EC" id="2.3.1.128" evidence="2"/>
<dbReference type="Pfam" id="PF01965">
    <property type="entry name" value="DJ-1_PfpI"/>
    <property type="match status" value="1"/>
</dbReference>
<dbReference type="SUPFAM" id="SSF52317">
    <property type="entry name" value="Class I glutamine amidotransferase-like"/>
    <property type="match status" value="1"/>
</dbReference>
<keyword evidence="2" id="KW-0808">Transferase</keyword>
<dbReference type="InterPro" id="IPR002818">
    <property type="entry name" value="DJ-1/PfpI"/>
</dbReference>
<dbReference type="RefSeq" id="WP_126404529.1">
    <property type="nucleotide sequence ID" value="NZ_LR134266.1"/>
</dbReference>
<evidence type="ECO:0000259" key="1">
    <source>
        <dbReference type="Pfam" id="PF01965"/>
    </source>
</evidence>
<dbReference type="KEGG" id="svf:NCTC3166_01364"/>
<dbReference type="NCBIfam" id="TIGR01383">
    <property type="entry name" value="not_thiJ"/>
    <property type="match status" value="1"/>
</dbReference>
<dbReference type="GO" id="GO:0016746">
    <property type="term" value="F:acyltransferase activity"/>
    <property type="evidence" value="ECO:0007669"/>
    <property type="project" value="UniProtKB-KW"/>
</dbReference>
<dbReference type="Proteomes" id="UP000270025">
    <property type="component" value="Chromosome"/>
</dbReference>
<dbReference type="GO" id="GO:0005737">
    <property type="term" value="C:cytoplasm"/>
    <property type="evidence" value="ECO:0007669"/>
    <property type="project" value="TreeGrafter"/>
</dbReference>
<organism evidence="2 3">
    <name type="scientific">Streptococcus viridans</name>
    <dbReference type="NCBI Taxonomy" id="78535"/>
    <lineage>
        <taxon>Bacteria</taxon>
        <taxon>Bacillati</taxon>
        <taxon>Bacillota</taxon>
        <taxon>Bacilli</taxon>
        <taxon>Lactobacillales</taxon>
        <taxon>Streptococcaceae</taxon>
        <taxon>Streptococcus</taxon>
    </lineage>
</organism>